<dbReference type="GO" id="GO:0009052">
    <property type="term" value="P:pentose-phosphate shunt, non-oxidative branch"/>
    <property type="evidence" value="ECO:0007669"/>
    <property type="project" value="InterPro"/>
</dbReference>
<reference evidence="4" key="1">
    <citation type="submission" date="2017-04" db="EMBL/GenBank/DDBJ databases">
        <title>Function of individual gut microbiota members based on whole genome sequencing of pure cultures obtained from chicken caecum.</title>
        <authorList>
            <person name="Medvecky M."/>
            <person name="Cejkova D."/>
            <person name="Polansky O."/>
            <person name="Karasova D."/>
            <person name="Kubasova T."/>
            <person name="Cizek A."/>
            <person name="Rychlik I."/>
        </authorList>
    </citation>
    <scope>NUCLEOTIDE SEQUENCE [LARGE SCALE GENOMIC DNA]</scope>
    <source>
        <strain evidence="4">An42</strain>
    </source>
</reference>
<dbReference type="PANTHER" id="PTHR11934:SF0">
    <property type="entry name" value="RIBOSE-5-PHOSPHATE ISOMERASE"/>
    <property type="match status" value="1"/>
</dbReference>
<dbReference type="SUPFAM" id="SSF75445">
    <property type="entry name" value="D-ribose-5-phosphate isomerase (RpiA), lid domain"/>
    <property type="match status" value="1"/>
</dbReference>
<dbReference type="InterPro" id="IPR004788">
    <property type="entry name" value="Ribose5P_isomerase_type_A"/>
</dbReference>
<organism evidence="3 4">
    <name type="scientific">Parabacteroides johnsonii</name>
    <dbReference type="NCBI Taxonomy" id="387661"/>
    <lineage>
        <taxon>Bacteria</taxon>
        <taxon>Pseudomonadati</taxon>
        <taxon>Bacteroidota</taxon>
        <taxon>Bacteroidia</taxon>
        <taxon>Bacteroidales</taxon>
        <taxon>Tannerellaceae</taxon>
        <taxon>Parabacteroides</taxon>
    </lineage>
</organism>
<evidence type="ECO:0000313" key="4">
    <source>
        <dbReference type="Proteomes" id="UP000195975"/>
    </source>
</evidence>
<dbReference type="PANTHER" id="PTHR11934">
    <property type="entry name" value="RIBOSE-5-PHOSPHATE ISOMERASE"/>
    <property type="match status" value="1"/>
</dbReference>
<dbReference type="EC" id="5.3.1.6" evidence="2"/>
<dbReference type="GO" id="GO:0004751">
    <property type="term" value="F:ribose-5-phosphate isomerase activity"/>
    <property type="evidence" value="ECO:0007669"/>
    <property type="project" value="UniProtKB-UniRule"/>
</dbReference>
<name>A0A9Q5SNW3_9BACT</name>
<dbReference type="EMBL" id="NFIJ01000025">
    <property type="protein sequence ID" value="OUO03294.1"/>
    <property type="molecule type" value="Genomic_DNA"/>
</dbReference>
<dbReference type="InterPro" id="IPR037171">
    <property type="entry name" value="NagB/RpiA_transferase-like"/>
</dbReference>
<dbReference type="CDD" id="cd01398">
    <property type="entry name" value="RPI_A"/>
    <property type="match status" value="1"/>
</dbReference>
<dbReference type="Gene3D" id="3.40.50.1360">
    <property type="match status" value="1"/>
</dbReference>
<evidence type="ECO:0000313" key="3">
    <source>
        <dbReference type="EMBL" id="OUO03294.1"/>
    </source>
</evidence>
<dbReference type="SUPFAM" id="SSF100950">
    <property type="entry name" value="NagB/RpiA/CoA transferase-like"/>
    <property type="match status" value="1"/>
</dbReference>
<dbReference type="Gene3D" id="3.30.70.260">
    <property type="match status" value="1"/>
</dbReference>
<comment type="caution">
    <text evidence="3">The sequence shown here is derived from an EMBL/GenBank/DDBJ whole genome shotgun (WGS) entry which is preliminary data.</text>
</comment>
<keyword evidence="1 3" id="KW-0413">Isomerase</keyword>
<accession>A0A9Q5SNW3</accession>
<protein>
    <recommendedName>
        <fullName evidence="2">Ribose 5-phosphate isomerase A</fullName>
        <ecNumber evidence="2">5.3.1.6</ecNumber>
    </recommendedName>
</protein>
<sequence length="231" mass="26014">MEWGKTILSSLEWGKTISNREEKERVADIISSMVKEGEIIGVGSGSTAYLALLKIARRMKNEQLHIRAIPTSQEIRMACVRLGIPVTSLWEHKPDWTFDGADEIDTEHNMIKGRGGAMFKEKLLINSSPRTYIIADPSKIVTQLGSRFPVPIEIFPEALTYVEEVLRAYNPKEIKLRMAKGKDGPVITENGNLILDTWFDHIPNNLEESIKSITGVIESGLFIHYDVHIIS</sequence>
<dbReference type="Proteomes" id="UP000195975">
    <property type="component" value="Unassembled WGS sequence"/>
</dbReference>
<dbReference type="GeneID" id="93406922"/>
<dbReference type="GO" id="GO:0006014">
    <property type="term" value="P:D-ribose metabolic process"/>
    <property type="evidence" value="ECO:0007669"/>
    <property type="project" value="TreeGrafter"/>
</dbReference>
<dbReference type="Pfam" id="PF06026">
    <property type="entry name" value="Rib_5-P_isom_A"/>
    <property type="match status" value="1"/>
</dbReference>
<dbReference type="AlphaFoldDB" id="A0A9Q5SNW3"/>
<evidence type="ECO:0000256" key="2">
    <source>
        <dbReference type="NCBIfam" id="TIGR00021"/>
    </source>
</evidence>
<evidence type="ECO:0000256" key="1">
    <source>
        <dbReference type="ARBA" id="ARBA00023235"/>
    </source>
</evidence>
<dbReference type="GO" id="GO:0005829">
    <property type="term" value="C:cytosol"/>
    <property type="evidence" value="ECO:0007669"/>
    <property type="project" value="TreeGrafter"/>
</dbReference>
<gene>
    <name evidence="3" type="ORF">B5F96_16490</name>
</gene>
<dbReference type="NCBIfam" id="TIGR00021">
    <property type="entry name" value="rpiA"/>
    <property type="match status" value="1"/>
</dbReference>
<proteinExistence type="predicted"/>
<dbReference type="RefSeq" id="WP_008151737.1">
    <property type="nucleotide sequence ID" value="NZ_CAJLBM010000027.1"/>
</dbReference>